<proteinExistence type="predicted"/>
<name>A0A8J4BFG1_9CHLO</name>
<organism evidence="2 3">
    <name type="scientific">Volvox africanus</name>
    <dbReference type="NCBI Taxonomy" id="51714"/>
    <lineage>
        <taxon>Eukaryota</taxon>
        <taxon>Viridiplantae</taxon>
        <taxon>Chlorophyta</taxon>
        <taxon>core chlorophytes</taxon>
        <taxon>Chlorophyceae</taxon>
        <taxon>CS clade</taxon>
        <taxon>Chlamydomonadales</taxon>
        <taxon>Volvocaceae</taxon>
        <taxon>Volvox</taxon>
    </lineage>
</organism>
<protein>
    <submittedName>
        <fullName evidence="2">Uncharacterized protein</fullName>
    </submittedName>
</protein>
<feature type="region of interest" description="Disordered" evidence="1">
    <location>
        <begin position="340"/>
        <end position="369"/>
    </location>
</feature>
<evidence type="ECO:0000313" key="3">
    <source>
        <dbReference type="Proteomes" id="UP000747399"/>
    </source>
</evidence>
<feature type="region of interest" description="Disordered" evidence="1">
    <location>
        <begin position="129"/>
        <end position="149"/>
    </location>
</feature>
<accession>A0A8J4BFG1</accession>
<evidence type="ECO:0000256" key="1">
    <source>
        <dbReference type="SAM" id="MobiDB-lite"/>
    </source>
</evidence>
<dbReference type="EMBL" id="BNCO01000028">
    <property type="protein sequence ID" value="GIL57711.1"/>
    <property type="molecule type" value="Genomic_DNA"/>
</dbReference>
<gene>
    <name evidence="2" type="ORF">Vafri_12873</name>
</gene>
<keyword evidence="3" id="KW-1185">Reference proteome</keyword>
<sequence>METDVPYVPHMFVQRIDALPEEILEGILAAFEPRLEERRAPHWFQKLGLGTDAKSPRGNESRSKADLRNLLQRHRREELAADADSADYSSEPYDSIPRQMQLQWRVYARLYPDEVAESEKLASMIKSLRPDSWPTDDNQHSGGAGGGASTLFGALPSVTSLQQTLRNLMHRAQEPVEAVSTAASAIDADVSVPVATAPRRAAVVAASAGGASSSSSDSSRPAFGSSLTNTGAGGELWQRHDPILHKLNRSLDYWYELHRDQCRPLPRGRRARLLVVRGVDLPAEWKGSIRPAVAAAVGHAEVRGGLPGGLIRCCAVVARAAAGVLGLRRRPQLWDVVGAAGPNGIHPRQQQEDGQEQAGSLKSRPRWGASVKGASDWGLVGAQAAAGGMNFALRKTTLIPPDWL</sequence>
<reference evidence="2" key="1">
    <citation type="journal article" date="2021" name="Proc. Natl. Acad. Sci. U.S.A.">
        <title>Three genomes in the algal genus Volvox reveal the fate of a haploid sex-determining region after a transition to homothallism.</title>
        <authorList>
            <person name="Yamamoto K."/>
            <person name="Hamaji T."/>
            <person name="Kawai-Toyooka H."/>
            <person name="Matsuzaki R."/>
            <person name="Takahashi F."/>
            <person name="Nishimura Y."/>
            <person name="Kawachi M."/>
            <person name="Noguchi H."/>
            <person name="Minakuchi Y."/>
            <person name="Umen J.G."/>
            <person name="Toyoda A."/>
            <person name="Nozaki H."/>
        </authorList>
    </citation>
    <scope>NUCLEOTIDE SEQUENCE</scope>
    <source>
        <strain evidence="2">NIES-3780</strain>
    </source>
</reference>
<dbReference type="Proteomes" id="UP000747399">
    <property type="component" value="Unassembled WGS sequence"/>
</dbReference>
<feature type="region of interest" description="Disordered" evidence="1">
    <location>
        <begin position="207"/>
        <end position="231"/>
    </location>
</feature>
<evidence type="ECO:0000313" key="2">
    <source>
        <dbReference type="EMBL" id="GIL57711.1"/>
    </source>
</evidence>
<comment type="caution">
    <text evidence="2">The sequence shown here is derived from an EMBL/GenBank/DDBJ whole genome shotgun (WGS) entry which is preliminary data.</text>
</comment>
<feature type="compositionally biased region" description="Low complexity" evidence="1">
    <location>
        <begin position="207"/>
        <end position="226"/>
    </location>
</feature>
<dbReference type="AlphaFoldDB" id="A0A8J4BFG1"/>